<dbReference type="RefSeq" id="WP_345315583.1">
    <property type="nucleotide sequence ID" value="NZ_BAABLF010000005.1"/>
</dbReference>
<name>A0ABP9RWF2_9GAMM</name>
<accession>A0ABP9RWF2</accession>
<organism evidence="2 3">
    <name type="scientific">Ferrimonas gelatinilytica</name>
    <dbReference type="NCBI Taxonomy" id="1255257"/>
    <lineage>
        <taxon>Bacteria</taxon>
        <taxon>Pseudomonadati</taxon>
        <taxon>Pseudomonadota</taxon>
        <taxon>Gammaproteobacteria</taxon>
        <taxon>Alteromonadales</taxon>
        <taxon>Ferrimonadaceae</taxon>
        <taxon>Ferrimonas</taxon>
    </lineage>
</organism>
<dbReference type="Proteomes" id="UP001501600">
    <property type="component" value="Unassembled WGS sequence"/>
</dbReference>
<sequence>MSKLIKEEVIAQFTEAYLAKHGNEPTIEQKGSWFKVDGGKSLRLGDLAEMAQSLADQPSVEKASPKTAPVKSVASHGGKTAKQLWADRIANGGKLPRGF</sequence>
<reference evidence="3" key="1">
    <citation type="journal article" date="2019" name="Int. J. Syst. Evol. Microbiol.">
        <title>The Global Catalogue of Microorganisms (GCM) 10K type strain sequencing project: providing services to taxonomists for standard genome sequencing and annotation.</title>
        <authorList>
            <consortium name="The Broad Institute Genomics Platform"/>
            <consortium name="The Broad Institute Genome Sequencing Center for Infectious Disease"/>
            <person name="Wu L."/>
            <person name="Ma J."/>
        </authorList>
    </citation>
    <scope>NUCLEOTIDE SEQUENCE [LARGE SCALE GENOMIC DNA]</scope>
    <source>
        <strain evidence="3">JCM 18720</strain>
    </source>
</reference>
<gene>
    <name evidence="2" type="ORF">GCM10025772_06240</name>
</gene>
<evidence type="ECO:0000313" key="2">
    <source>
        <dbReference type="EMBL" id="GAA5187796.1"/>
    </source>
</evidence>
<proteinExistence type="predicted"/>
<protein>
    <submittedName>
        <fullName evidence="2">Uncharacterized protein</fullName>
    </submittedName>
</protein>
<feature type="region of interest" description="Disordered" evidence="1">
    <location>
        <begin position="56"/>
        <end position="79"/>
    </location>
</feature>
<keyword evidence="3" id="KW-1185">Reference proteome</keyword>
<evidence type="ECO:0000256" key="1">
    <source>
        <dbReference type="SAM" id="MobiDB-lite"/>
    </source>
</evidence>
<dbReference type="EMBL" id="BAABLF010000005">
    <property type="protein sequence ID" value="GAA5187796.1"/>
    <property type="molecule type" value="Genomic_DNA"/>
</dbReference>
<evidence type="ECO:0000313" key="3">
    <source>
        <dbReference type="Proteomes" id="UP001501600"/>
    </source>
</evidence>
<comment type="caution">
    <text evidence="2">The sequence shown here is derived from an EMBL/GenBank/DDBJ whole genome shotgun (WGS) entry which is preliminary data.</text>
</comment>